<dbReference type="PANTHER" id="PTHR43008">
    <property type="entry name" value="BENZIL REDUCTASE"/>
    <property type="match status" value="1"/>
</dbReference>
<name>A0A427Y205_9TREE</name>
<comment type="similarity">
    <text evidence="1 3">Belongs to the short-chain dehydrogenases/reductases (SDR) family.</text>
</comment>
<comment type="caution">
    <text evidence="4">The sequence shown here is derived from an EMBL/GenBank/DDBJ whole genome shotgun (WGS) entry which is preliminary data.</text>
</comment>
<dbReference type="GO" id="GO:0050664">
    <property type="term" value="F:oxidoreductase activity, acting on NAD(P)H, oxygen as acceptor"/>
    <property type="evidence" value="ECO:0007669"/>
    <property type="project" value="TreeGrafter"/>
</dbReference>
<dbReference type="Pfam" id="PF00106">
    <property type="entry name" value="adh_short"/>
    <property type="match status" value="1"/>
</dbReference>
<dbReference type="PRINTS" id="PR00080">
    <property type="entry name" value="SDRFAMILY"/>
</dbReference>
<dbReference type="GeneID" id="39591258"/>
<sequence length="294" mass="32223">MSNILKSKAVAVITGAASGLGLAAARTFAQKGMVVCLVDASSTVKDVAAGLRKEFSHTEIHAMEVDVSNLQDVTALRDTVFKECGSVHVLMNNAGIGRECPAMPADGQSFDEYLAQWQAVIDVNVWGVVYMSMLFGPVMRSQKEQSVIINTGSKQGITCPPGNAGYNVSKAVVKTYTEQLAHELRNYPSSLCSAHLFIPGWAYTAMNGNGREGMTKPDGAWTAEQTVDYMIDKVFNHGDFYALCPDNETTTAIDHARIEWSLGDIIENRPALSRWHPEYEKQFAEFLQKKVPNH</sequence>
<dbReference type="Gene3D" id="3.40.50.720">
    <property type="entry name" value="NAD(P)-binding Rossmann-like Domain"/>
    <property type="match status" value="1"/>
</dbReference>
<dbReference type="PRINTS" id="PR00081">
    <property type="entry name" value="GDHRDH"/>
</dbReference>
<keyword evidence="2" id="KW-0560">Oxidoreductase</keyword>
<reference evidence="4 5" key="1">
    <citation type="submission" date="2018-11" db="EMBL/GenBank/DDBJ databases">
        <title>Genome sequence of Apiotrichum porosum DSM 27194.</title>
        <authorList>
            <person name="Aliyu H."/>
            <person name="Gorte O."/>
            <person name="Ochsenreither K."/>
        </authorList>
    </citation>
    <scope>NUCLEOTIDE SEQUENCE [LARGE SCALE GENOMIC DNA]</scope>
    <source>
        <strain evidence="4 5">DSM 27194</strain>
    </source>
</reference>
<dbReference type="AlphaFoldDB" id="A0A427Y205"/>
<proteinExistence type="inferred from homology"/>
<organism evidence="4 5">
    <name type="scientific">Apiotrichum porosum</name>
    <dbReference type="NCBI Taxonomy" id="105984"/>
    <lineage>
        <taxon>Eukaryota</taxon>
        <taxon>Fungi</taxon>
        <taxon>Dikarya</taxon>
        <taxon>Basidiomycota</taxon>
        <taxon>Agaricomycotina</taxon>
        <taxon>Tremellomycetes</taxon>
        <taxon>Trichosporonales</taxon>
        <taxon>Trichosporonaceae</taxon>
        <taxon>Apiotrichum</taxon>
    </lineage>
</organism>
<evidence type="ECO:0000313" key="4">
    <source>
        <dbReference type="EMBL" id="RSH85122.1"/>
    </source>
</evidence>
<dbReference type="RefSeq" id="XP_028478570.1">
    <property type="nucleotide sequence ID" value="XM_028622118.1"/>
</dbReference>
<dbReference type="OrthoDB" id="5307821at2759"/>
<dbReference type="CDD" id="cd05233">
    <property type="entry name" value="SDR_c"/>
    <property type="match status" value="1"/>
</dbReference>
<protein>
    <submittedName>
        <fullName evidence="4">Uncharacterized protein</fullName>
    </submittedName>
</protein>
<dbReference type="SUPFAM" id="SSF51735">
    <property type="entry name" value="NAD(P)-binding Rossmann-fold domains"/>
    <property type="match status" value="1"/>
</dbReference>
<evidence type="ECO:0000256" key="3">
    <source>
        <dbReference type="RuleBase" id="RU000363"/>
    </source>
</evidence>
<evidence type="ECO:0000313" key="5">
    <source>
        <dbReference type="Proteomes" id="UP000279236"/>
    </source>
</evidence>
<dbReference type="EMBL" id="RSCE01000003">
    <property type="protein sequence ID" value="RSH85122.1"/>
    <property type="molecule type" value="Genomic_DNA"/>
</dbReference>
<dbReference type="STRING" id="105984.A0A427Y205"/>
<evidence type="ECO:0000256" key="1">
    <source>
        <dbReference type="ARBA" id="ARBA00006484"/>
    </source>
</evidence>
<dbReference type="PANTHER" id="PTHR43008:SF7">
    <property type="entry name" value="SHORT CHAIN DEHYDROGENASE_REDUCTASE (AFU_ORTHOLOGUE AFUA_2G00830)"/>
    <property type="match status" value="1"/>
</dbReference>
<keyword evidence="5" id="KW-1185">Reference proteome</keyword>
<accession>A0A427Y205</accession>
<evidence type="ECO:0000256" key="2">
    <source>
        <dbReference type="ARBA" id="ARBA00023002"/>
    </source>
</evidence>
<gene>
    <name evidence="4" type="ORF">EHS24_006715</name>
</gene>
<dbReference type="InterPro" id="IPR036291">
    <property type="entry name" value="NAD(P)-bd_dom_sf"/>
</dbReference>
<dbReference type="InterPro" id="IPR002347">
    <property type="entry name" value="SDR_fam"/>
</dbReference>
<dbReference type="Proteomes" id="UP000279236">
    <property type="component" value="Unassembled WGS sequence"/>
</dbReference>
<dbReference type="GO" id="GO:0016616">
    <property type="term" value="F:oxidoreductase activity, acting on the CH-OH group of donors, NAD or NADP as acceptor"/>
    <property type="evidence" value="ECO:0007669"/>
    <property type="project" value="UniProtKB-ARBA"/>
</dbReference>